<evidence type="ECO:0000313" key="2">
    <source>
        <dbReference type="EMBL" id="QZO02055.1"/>
    </source>
</evidence>
<dbReference type="EMBL" id="CP081869">
    <property type="protein sequence ID" value="QZO02055.1"/>
    <property type="molecule type" value="Genomic_DNA"/>
</dbReference>
<dbReference type="Proteomes" id="UP000825701">
    <property type="component" value="Chromosome"/>
</dbReference>
<feature type="region of interest" description="Disordered" evidence="1">
    <location>
        <begin position="1"/>
        <end position="23"/>
    </location>
</feature>
<sequence length="85" mass="8869">MFGTASSSCADARDKRSKHAALTTAGRDKLGHGIALWVDANARVERLLGAPAAATLRAIAEEVASDDFAAAFKGRSERGGDWKAP</sequence>
<keyword evidence="3" id="KW-1185">Reference proteome</keyword>
<dbReference type="AlphaFoldDB" id="A0A9E6RDS1"/>
<name>A0A9E6RDS1_9HYPH</name>
<evidence type="ECO:0000313" key="3">
    <source>
        <dbReference type="Proteomes" id="UP000825701"/>
    </source>
</evidence>
<proteinExistence type="predicted"/>
<dbReference type="RefSeq" id="WP_261405433.1">
    <property type="nucleotide sequence ID" value="NZ_CP081869.1"/>
</dbReference>
<organism evidence="2 3">
    <name type="scientific">Chenggangzhangella methanolivorans</name>
    <dbReference type="NCBI Taxonomy" id="1437009"/>
    <lineage>
        <taxon>Bacteria</taxon>
        <taxon>Pseudomonadati</taxon>
        <taxon>Pseudomonadota</taxon>
        <taxon>Alphaproteobacteria</taxon>
        <taxon>Hyphomicrobiales</taxon>
        <taxon>Methylopilaceae</taxon>
        <taxon>Chenggangzhangella</taxon>
    </lineage>
</organism>
<reference evidence="2" key="1">
    <citation type="submission" date="2021-08" db="EMBL/GenBank/DDBJ databases">
        <authorList>
            <person name="Zhang H."/>
            <person name="Xu M."/>
            <person name="Yu Z."/>
            <person name="Yang L."/>
            <person name="Cai Y."/>
        </authorList>
    </citation>
    <scope>NUCLEOTIDE SEQUENCE</scope>
    <source>
        <strain evidence="2">CHL1</strain>
    </source>
</reference>
<dbReference type="KEGG" id="cmet:K6K41_12690"/>
<accession>A0A9E6RDS1</accession>
<gene>
    <name evidence="2" type="ORF">K6K41_12690</name>
</gene>
<evidence type="ECO:0000256" key="1">
    <source>
        <dbReference type="SAM" id="MobiDB-lite"/>
    </source>
</evidence>
<protein>
    <submittedName>
        <fullName evidence="2">Uncharacterized protein</fullName>
    </submittedName>
</protein>